<feature type="binding site" evidence="6">
    <location>
        <position position="152"/>
    </location>
    <ligand>
        <name>ATP</name>
        <dbReference type="ChEBI" id="CHEBI:30616"/>
    </ligand>
</feature>
<keyword evidence="3" id="KW-0210">Decarboxylase</keyword>
<evidence type="ECO:0000256" key="5">
    <source>
        <dbReference type="ARBA" id="ARBA00023239"/>
    </source>
</evidence>
<feature type="binding site" evidence="6">
    <location>
        <position position="112"/>
    </location>
    <ligand>
        <name>ATP</name>
        <dbReference type="ChEBI" id="CHEBI:30616"/>
    </ligand>
</feature>
<comment type="subunit">
    <text evidence="6 7">Homodimer.</text>
</comment>
<feature type="binding site" evidence="6">
    <location>
        <position position="196"/>
    </location>
    <ligand>
        <name>ATP</name>
        <dbReference type="ChEBI" id="CHEBI:30616"/>
    </ligand>
</feature>
<dbReference type="NCBIfam" id="TIGR01161">
    <property type="entry name" value="purK"/>
    <property type="match status" value="1"/>
</dbReference>
<name>A0A2H3NLB8_9BACT</name>
<keyword evidence="2 6" id="KW-0658">Purine biosynthesis</keyword>
<comment type="caution">
    <text evidence="6">Lacks conserved residue(s) required for the propagation of feature annotation.</text>
</comment>
<keyword evidence="1 6" id="KW-0547">Nucleotide-binding</keyword>
<dbReference type="Gene3D" id="3.30.470.20">
    <property type="entry name" value="ATP-grasp fold, B domain"/>
    <property type="match status" value="1"/>
</dbReference>
<dbReference type="GO" id="GO:0006189">
    <property type="term" value="P:'de novo' IMP biosynthetic process"/>
    <property type="evidence" value="ECO:0007669"/>
    <property type="project" value="UniProtKB-UniRule"/>
</dbReference>
<evidence type="ECO:0000256" key="7">
    <source>
        <dbReference type="RuleBase" id="RU361200"/>
    </source>
</evidence>
<evidence type="ECO:0000313" key="10">
    <source>
        <dbReference type="Proteomes" id="UP000221024"/>
    </source>
</evidence>
<sequence length="387" mass="41796">MLSHSPDFVVTSFPTLGILGGGQLGKMMAAEAVRLGMGVRLLAPKDAGPMQAYAHATTADWTDPDILRDFATGCTAVTVESEWAPADVLAPVCPEDTALWPSPQTLGWIRHKGVQNDRLAAHDLPLPSYRCCATPDEVRAAGEALGWPLMLKQYEGSYDGYGNRLVERPDEVDEAWNDLAADDGVLAEQCIDFVRELAVQIARRPNGTSVAYPVVHTEQRDHRCHAVVAPAPMADDLAEEAQAIARDAIDAVEGVGLLAVELFETRDGAILVNEIAPRPHNTGHYTIEGCVTSQFENHVRAVLDLPLGATDLVAPYAVMVNVLGQREGTPPRADGWKQALQVPGAHVHIYGKPDVRPHRKMGHVTALGDTATETRTRAEEAAEQIIL</sequence>
<comment type="caution">
    <text evidence="9">The sequence shown here is derived from an EMBL/GenBank/DDBJ whole genome shotgun (WGS) entry which is preliminary data.</text>
</comment>
<dbReference type="Pfam" id="PF02222">
    <property type="entry name" value="ATP-grasp"/>
    <property type="match status" value="1"/>
</dbReference>
<comment type="similarity">
    <text evidence="6 7">Belongs to the PurK/PurT family.</text>
</comment>
<gene>
    <name evidence="6 7" type="primary">purK</name>
    <name evidence="9" type="ORF">CRI93_08830</name>
</gene>
<organism evidence="9 10">
    <name type="scientific">Longimonas halophila</name>
    <dbReference type="NCBI Taxonomy" id="1469170"/>
    <lineage>
        <taxon>Bacteria</taxon>
        <taxon>Pseudomonadati</taxon>
        <taxon>Rhodothermota</taxon>
        <taxon>Rhodothermia</taxon>
        <taxon>Rhodothermales</taxon>
        <taxon>Salisaetaceae</taxon>
        <taxon>Longimonas</taxon>
    </lineage>
</organism>
<comment type="function">
    <text evidence="6">Catalyzes the ATP-dependent conversion of 5-aminoimidazole ribonucleotide (AIR) and HCO(3)(-) to N5-carboxyaminoimidazole ribonucleotide (N5-CAIR).</text>
</comment>
<dbReference type="GO" id="GO:0034028">
    <property type="term" value="F:5-(carboxyamino)imidazole ribonucleotide synthase activity"/>
    <property type="evidence" value="ECO:0007669"/>
    <property type="project" value="UniProtKB-UniRule"/>
</dbReference>
<dbReference type="InterPro" id="IPR011054">
    <property type="entry name" value="Rudment_hybrid_motif"/>
</dbReference>
<keyword evidence="5" id="KW-0456">Lyase</keyword>
<dbReference type="AlphaFoldDB" id="A0A2H3NLB8"/>
<keyword evidence="4 6" id="KW-0067">ATP-binding</keyword>
<dbReference type="GO" id="GO:0005524">
    <property type="term" value="F:ATP binding"/>
    <property type="evidence" value="ECO:0007669"/>
    <property type="project" value="UniProtKB-UniRule"/>
</dbReference>
<dbReference type="HAMAP" id="MF_01928">
    <property type="entry name" value="PurK"/>
    <property type="match status" value="1"/>
</dbReference>
<feature type="domain" description="ATP-grasp" evidence="8">
    <location>
        <begin position="116"/>
        <end position="303"/>
    </location>
</feature>
<evidence type="ECO:0000256" key="3">
    <source>
        <dbReference type="ARBA" id="ARBA00022793"/>
    </source>
</evidence>
<keyword evidence="10" id="KW-1185">Reference proteome</keyword>
<dbReference type="GO" id="GO:0004638">
    <property type="term" value="F:phosphoribosylaminoimidazole carboxylase activity"/>
    <property type="evidence" value="ECO:0007669"/>
    <property type="project" value="InterPro"/>
</dbReference>
<dbReference type="FunFam" id="3.30.470.20:FF:000037">
    <property type="entry name" value="Phosphoribosylaminoimidazole carboxylase, chloroplastic"/>
    <property type="match status" value="1"/>
</dbReference>
<comment type="catalytic activity">
    <reaction evidence="6 7">
        <text>5-amino-1-(5-phospho-beta-D-ribosyl)imidazole + hydrogencarbonate + ATP = 5-carboxyamino-1-(5-phospho-D-ribosyl)imidazole + ADP + phosphate + 2 H(+)</text>
        <dbReference type="Rhea" id="RHEA:19317"/>
        <dbReference type="ChEBI" id="CHEBI:15378"/>
        <dbReference type="ChEBI" id="CHEBI:17544"/>
        <dbReference type="ChEBI" id="CHEBI:30616"/>
        <dbReference type="ChEBI" id="CHEBI:43474"/>
        <dbReference type="ChEBI" id="CHEBI:58730"/>
        <dbReference type="ChEBI" id="CHEBI:137981"/>
        <dbReference type="ChEBI" id="CHEBI:456216"/>
        <dbReference type="EC" id="6.3.4.18"/>
    </reaction>
</comment>
<dbReference type="InterPro" id="IPR005875">
    <property type="entry name" value="PurK"/>
</dbReference>
<dbReference type="PANTHER" id="PTHR11609">
    <property type="entry name" value="PURINE BIOSYNTHESIS PROTEIN 6/7, PUR6/7"/>
    <property type="match status" value="1"/>
</dbReference>
<dbReference type="PANTHER" id="PTHR11609:SF5">
    <property type="entry name" value="PHOSPHORIBOSYLAMINOIMIDAZOLE CARBOXYLASE"/>
    <property type="match status" value="1"/>
</dbReference>
<dbReference type="InterPro" id="IPR013815">
    <property type="entry name" value="ATP_grasp_subdomain_1"/>
</dbReference>
<dbReference type="GO" id="GO:0005829">
    <property type="term" value="C:cytosol"/>
    <property type="evidence" value="ECO:0007669"/>
    <property type="project" value="TreeGrafter"/>
</dbReference>
<dbReference type="EMBL" id="PDEP01000007">
    <property type="protein sequence ID" value="PEN06818.1"/>
    <property type="molecule type" value="Genomic_DNA"/>
</dbReference>
<dbReference type="OrthoDB" id="9804625at2"/>
<proteinExistence type="inferred from homology"/>
<feature type="binding site" evidence="6">
    <location>
        <begin position="188"/>
        <end position="191"/>
    </location>
    <ligand>
        <name>ATP</name>
        <dbReference type="ChEBI" id="CHEBI:30616"/>
    </ligand>
</feature>
<dbReference type="Pfam" id="PF22660">
    <property type="entry name" value="RS_preATP-grasp-like"/>
    <property type="match status" value="1"/>
</dbReference>
<dbReference type="InterPro" id="IPR003135">
    <property type="entry name" value="ATP-grasp_carboxylate-amine"/>
</dbReference>
<dbReference type="InterPro" id="IPR054350">
    <property type="entry name" value="PurT/PurK_preATP-grasp"/>
</dbReference>
<dbReference type="InterPro" id="IPR011761">
    <property type="entry name" value="ATP-grasp"/>
</dbReference>
<evidence type="ECO:0000259" key="8">
    <source>
        <dbReference type="PROSITE" id="PS50975"/>
    </source>
</evidence>
<dbReference type="InterPro" id="IPR040686">
    <property type="entry name" value="PurK_C"/>
</dbReference>
<evidence type="ECO:0000313" key="9">
    <source>
        <dbReference type="EMBL" id="PEN06818.1"/>
    </source>
</evidence>
<reference evidence="9 10" key="1">
    <citation type="submission" date="2017-10" db="EMBL/GenBank/DDBJ databases">
        <title>Draft genome of Longimonas halophila.</title>
        <authorList>
            <person name="Goh K.M."/>
            <person name="Shamsir M.S."/>
            <person name="Lim S.W."/>
        </authorList>
    </citation>
    <scope>NUCLEOTIDE SEQUENCE [LARGE SCALE GENOMIC DNA]</scope>
    <source>
        <strain evidence="9 10">KCTC 42399</strain>
    </source>
</reference>
<dbReference type="EC" id="6.3.4.18" evidence="6 7"/>
<dbReference type="GO" id="GO:0046872">
    <property type="term" value="F:metal ion binding"/>
    <property type="evidence" value="ECO:0007669"/>
    <property type="project" value="InterPro"/>
</dbReference>
<dbReference type="InterPro" id="IPR016185">
    <property type="entry name" value="PreATP-grasp_dom_sf"/>
</dbReference>
<evidence type="ECO:0000256" key="1">
    <source>
        <dbReference type="ARBA" id="ARBA00022741"/>
    </source>
</evidence>
<comment type="function">
    <text evidence="7">Catalyzes the ATP-dependent conversion of 5-aminoimidazole ribonucleotide (AIR) and HCO(3)- to N5-carboxyaminoimidazole ribonucleotide (N5-CAIR).</text>
</comment>
<dbReference type="PROSITE" id="PS50975">
    <property type="entry name" value="ATP_GRASP"/>
    <property type="match status" value="1"/>
</dbReference>
<accession>A0A2H3NLB8</accession>
<evidence type="ECO:0000256" key="2">
    <source>
        <dbReference type="ARBA" id="ARBA00022755"/>
    </source>
</evidence>
<dbReference type="Pfam" id="PF17769">
    <property type="entry name" value="PurK_C"/>
    <property type="match status" value="1"/>
</dbReference>
<dbReference type="UniPathway" id="UPA00074">
    <property type="reaction ID" value="UER00942"/>
</dbReference>
<dbReference type="SUPFAM" id="SSF51246">
    <property type="entry name" value="Rudiment single hybrid motif"/>
    <property type="match status" value="1"/>
</dbReference>
<comment type="pathway">
    <text evidence="6 7">Purine metabolism; IMP biosynthesis via de novo pathway; 5-amino-1-(5-phospho-D-ribosyl)imidazole-4-carboxylate from 5-amino-1-(5-phospho-D-ribosyl)imidazole (N5-CAIR route): step 1/2.</text>
</comment>
<evidence type="ECO:0000256" key="4">
    <source>
        <dbReference type="ARBA" id="ARBA00022840"/>
    </source>
</evidence>
<dbReference type="Gene3D" id="3.40.50.20">
    <property type="match status" value="1"/>
</dbReference>
<dbReference type="SUPFAM" id="SSF52440">
    <property type="entry name" value="PreATP-grasp domain"/>
    <property type="match status" value="1"/>
</dbReference>
<keyword evidence="6 7" id="KW-0436">Ligase</keyword>
<protein>
    <recommendedName>
        <fullName evidence="6 7">N5-carboxyaminoimidazole ribonucleotide synthase</fullName>
        <shortName evidence="6 7">N5-CAIR synthase</shortName>
        <ecNumber evidence="6 7">6.3.4.18</ecNumber>
    </recommendedName>
    <alternativeName>
        <fullName evidence="6 7">5-(carboxyamino)imidazole ribonucleotide synthetase</fullName>
    </alternativeName>
</protein>
<feature type="binding site" evidence="6">
    <location>
        <begin position="273"/>
        <end position="274"/>
    </location>
    <ligand>
        <name>ATP</name>
        <dbReference type="ChEBI" id="CHEBI:30616"/>
    </ligand>
</feature>
<dbReference type="NCBIfam" id="NF004680">
    <property type="entry name" value="PRK06019.1-6"/>
    <property type="match status" value="1"/>
</dbReference>
<dbReference type="Gene3D" id="3.30.1490.20">
    <property type="entry name" value="ATP-grasp fold, A domain"/>
    <property type="match status" value="1"/>
</dbReference>
<dbReference type="Proteomes" id="UP000221024">
    <property type="component" value="Unassembled WGS sequence"/>
</dbReference>
<dbReference type="NCBIfam" id="NF004679">
    <property type="entry name" value="PRK06019.1-5"/>
    <property type="match status" value="1"/>
</dbReference>
<dbReference type="SUPFAM" id="SSF56059">
    <property type="entry name" value="Glutathione synthetase ATP-binding domain-like"/>
    <property type="match status" value="1"/>
</dbReference>
<evidence type="ECO:0000256" key="6">
    <source>
        <dbReference type="HAMAP-Rule" id="MF_01928"/>
    </source>
</evidence>